<dbReference type="InterPro" id="IPR035500">
    <property type="entry name" value="NHR-like_dom_sf"/>
</dbReference>
<dbReference type="SUPFAM" id="SSF48508">
    <property type="entry name" value="Nuclear receptor ligand-binding domain"/>
    <property type="match status" value="1"/>
</dbReference>
<gene>
    <name evidence="14" type="ORF">Mgra_00007510</name>
</gene>
<dbReference type="SUPFAM" id="SSF57716">
    <property type="entry name" value="Glucocorticoid receptor-like (DNA-binding domain)"/>
    <property type="match status" value="1"/>
</dbReference>
<evidence type="ECO:0000256" key="1">
    <source>
        <dbReference type="ARBA" id="ARBA00004123"/>
    </source>
</evidence>
<dbReference type="Pfam" id="PF00104">
    <property type="entry name" value="Hormone_recep"/>
    <property type="match status" value="1"/>
</dbReference>
<keyword evidence="9 11" id="KW-0675">Receptor</keyword>
<dbReference type="FunFam" id="3.30.50.10:FF:000030">
    <property type="entry name" value="Nuclear Hormone Receptor family"/>
    <property type="match status" value="1"/>
</dbReference>
<evidence type="ECO:0000256" key="10">
    <source>
        <dbReference type="ARBA" id="ARBA00023242"/>
    </source>
</evidence>
<dbReference type="InterPro" id="IPR013088">
    <property type="entry name" value="Znf_NHR/GATA"/>
</dbReference>
<dbReference type="SMART" id="SM00399">
    <property type="entry name" value="ZnF_C4"/>
    <property type="match status" value="1"/>
</dbReference>
<dbReference type="GO" id="GO:0000978">
    <property type="term" value="F:RNA polymerase II cis-regulatory region sequence-specific DNA binding"/>
    <property type="evidence" value="ECO:0007669"/>
    <property type="project" value="InterPro"/>
</dbReference>
<dbReference type="Pfam" id="PF00105">
    <property type="entry name" value="zf-C4"/>
    <property type="match status" value="1"/>
</dbReference>
<dbReference type="InterPro" id="IPR001628">
    <property type="entry name" value="Znf_hrmn_rcpt"/>
</dbReference>
<evidence type="ECO:0000256" key="6">
    <source>
        <dbReference type="ARBA" id="ARBA00023015"/>
    </source>
</evidence>
<dbReference type="PROSITE" id="PS00031">
    <property type="entry name" value="NUCLEAR_REC_DBD_1"/>
    <property type="match status" value="1"/>
</dbReference>
<dbReference type="AlphaFoldDB" id="A0A8S9ZI76"/>
<reference evidence="14" key="1">
    <citation type="journal article" date="2020" name="Ecol. Evol.">
        <title>Genome structure and content of the rice root-knot nematode (Meloidogyne graminicola).</title>
        <authorList>
            <person name="Phan N.T."/>
            <person name="Danchin E.G.J."/>
            <person name="Klopp C."/>
            <person name="Perfus-Barbeoch L."/>
            <person name="Kozlowski D.K."/>
            <person name="Koutsovoulos G.D."/>
            <person name="Lopez-Roques C."/>
            <person name="Bouchez O."/>
            <person name="Zahm M."/>
            <person name="Besnard G."/>
            <person name="Bellafiore S."/>
        </authorList>
    </citation>
    <scope>NUCLEOTIDE SEQUENCE</scope>
    <source>
        <strain evidence="14">VN-18</strain>
    </source>
</reference>
<keyword evidence="7 11" id="KW-0238">DNA-binding</keyword>
<organism evidence="14 15">
    <name type="scientific">Meloidogyne graminicola</name>
    <dbReference type="NCBI Taxonomy" id="189291"/>
    <lineage>
        <taxon>Eukaryota</taxon>
        <taxon>Metazoa</taxon>
        <taxon>Ecdysozoa</taxon>
        <taxon>Nematoda</taxon>
        <taxon>Chromadorea</taxon>
        <taxon>Rhabditida</taxon>
        <taxon>Tylenchina</taxon>
        <taxon>Tylenchomorpha</taxon>
        <taxon>Tylenchoidea</taxon>
        <taxon>Meloidogynidae</taxon>
        <taxon>Meloidogyninae</taxon>
        <taxon>Meloidogyne</taxon>
    </lineage>
</organism>
<protein>
    <submittedName>
        <fullName evidence="14">Nuclear receptor domain-containing protein</fullName>
    </submittedName>
</protein>
<evidence type="ECO:0000256" key="3">
    <source>
        <dbReference type="ARBA" id="ARBA00022723"/>
    </source>
</evidence>
<dbReference type="InterPro" id="IPR000536">
    <property type="entry name" value="Nucl_hrmn_rcpt_lig-bd"/>
</dbReference>
<dbReference type="PRINTS" id="PR00047">
    <property type="entry name" value="STROIDFINGER"/>
</dbReference>
<evidence type="ECO:0000256" key="9">
    <source>
        <dbReference type="ARBA" id="ARBA00023170"/>
    </source>
</evidence>
<comment type="caution">
    <text evidence="14">The sequence shown here is derived from an EMBL/GenBank/DDBJ whole genome shotgun (WGS) entry which is preliminary data.</text>
</comment>
<dbReference type="Gene3D" id="3.30.50.10">
    <property type="entry name" value="Erythroid Transcription Factor GATA-1, subunit A"/>
    <property type="match status" value="1"/>
</dbReference>
<dbReference type="SMART" id="SM00430">
    <property type="entry name" value="HOLI"/>
    <property type="match status" value="1"/>
</dbReference>
<proteinExistence type="inferred from homology"/>
<keyword evidence="4 11" id="KW-0863">Zinc-finger</keyword>
<evidence type="ECO:0000256" key="7">
    <source>
        <dbReference type="ARBA" id="ARBA00023125"/>
    </source>
</evidence>
<dbReference type="PROSITE" id="PS51843">
    <property type="entry name" value="NR_LBD"/>
    <property type="match status" value="1"/>
</dbReference>
<keyword evidence="10 11" id="KW-0539">Nucleus</keyword>
<dbReference type="GO" id="GO:0008270">
    <property type="term" value="F:zinc ion binding"/>
    <property type="evidence" value="ECO:0007669"/>
    <property type="project" value="UniProtKB-KW"/>
</dbReference>
<dbReference type="PANTHER" id="PTHR46011:SF6">
    <property type="entry name" value="HIGH ZINC ACTIVATED NUCLEAR RECEPTOR PROTEIN"/>
    <property type="match status" value="1"/>
</dbReference>
<dbReference type="Proteomes" id="UP000605970">
    <property type="component" value="Unassembled WGS sequence"/>
</dbReference>
<comment type="subcellular location">
    <subcellularLocation>
        <location evidence="1 11">Nucleus</location>
    </subcellularLocation>
</comment>
<sequence>MTTNIQNKIKENKLNNTGELFTLCAVCSDQAQGLHFGVMVCRACAAFFRRSTIAKRVYLCRYEGNCQINFREVRCSCRACRFARCISLGMDPNAVQKYRDQLGPRNKKNNKGIKQQKYKNENKLKNKEINSNNLNFEENGYSYTILDGIKNLGNFNTNNNNNKLFNNNNNLNQLLLPSAFSPINKQQHSLNNLDLTINNNKLDSGNVSATSSVFSSPLNPDSINNNNNGNLLNNQFNKNSNILIQTTTTDLLLNNNPTCKNNKEKKENFPILKEMLIGFQKLHLKNIRNKNNLGKEEMVLKEGNYIEQTESIKSETFAVSDMVKEYFLKFYSNFDSETKWTMLRNFFYPFVFSYRTYYSAKYFTNPEDTRLVSTPEKTYFDISKLNHFFNVKQCKTNPENIARVFEPVFRRVFIVRNKITELNLSELEFVGLLGLLFWNDRIDNLNNEELIIISKIRKQIFEELYELCRNGNNSEIRFCSIINLFHFCQRIPLDISNNFSLMNVAKEFEIDEFLYKFHPSNF</sequence>
<keyword evidence="6 11" id="KW-0805">Transcription regulation</keyword>
<dbReference type="PANTHER" id="PTHR46011">
    <property type="entry name" value="NUCLEAR HORMONE RECEPTOR FAMILY MEMBER NHR-86-RELATED"/>
    <property type="match status" value="1"/>
</dbReference>
<dbReference type="GO" id="GO:0005634">
    <property type="term" value="C:nucleus"/>
    <property type="evidence" value="ECO:0007669"/>
    <property type="project" value="UniProtKB-SubCell"/>
</dbReference>
<comment type="similarity">
    <text evidence="2 11">Belongs to the nuclear hormone receptor family.</text>
</comment>
<feature type="domain" description="NR LBD" evidence="13">
    <location>
        <begin position="279"/>
        <end position="521"/>
    </location>
</feature>
<evidence type="ECO:0000259" key="12">
    <source>
        <dbReference type="PROSITE" id="PS51030"/>
    </source>
</evidence>
<dbReference type="InterPro" id="IPR049636">
    <property type="entry name" value="HNF4-like_DBD"/>
</dbReference>
<accession>A0A8S9ZI76</accession>
<dbReference type="PROSITE" id="PS51030">
    <property type="entry name" value="NUCLEAR_REC_DBD_2"/>
    <property type="match status" value="1"/>
</dbReference>
<dbReference type="CDD" id="cd06960">
    <property type="entry name" value="NR_DBD_HNF4A"/>
    <property type="match status" value="1"/>
</dbReference>
<evidence type="ECO:0000256" key="11">
    <source>
        <dbReference type="RuleBase" id="RU004334"/>
    </source>
</evidence>
<keyword evidence="3 11" id="KW-0479">Metal-binding</keyword>
<evidence type="ECO:0000256" key="8">
    <source>
        <dbReference type="ARBA" id="ARBA00023163"/>
    </source>
</evidence>
<feature type="domain" description="Nuclear receptor" evidence="12">
    <location>
        <begin position="21"/>
        <end position="97"/>
    </location>
</feature>
<dbReference type="EMBL" id="JABEBT010000085">
    <property type="protein sequence ID" value="KAF7633082.1"/>
    <property type="molecule type" value="Genomic_DNA"/>
</dbReference>
<dbReference type="Gene3D" id="1.10.565.10">
    <property type="entry name" value="Retinoid X Receptor"/>
    <property type="match status" value="1"/>
</dbReference>
<name>A0A8S9ZI76_9BILA</name>
<evidence type="ECO:0000313" key="14">
    <source>
        <dbReference type="EMBL" id="KAF7633082.1"/>
    </source>
</evidence>
<dbReference type="OrthoDB" id="5810687at2759"/>
<keyword evidence="5 11" id="KW-0862">Zinc</keyword>
<evidence type="ECO:0000259" key="13">
    <source>
        <dbReference type="PROSITE" id="PS51843"/>
    </source>
</evidence>
<evidence type="ECO:0000313" key="15">
    <source>
        <dbReference type="Proteomes" id="UP000605970"/>
    </source>
</evidence>
<evidence type="ECO:0000256" key="5">
    <source>
        <dbReference type="ARBA" id="ARBA00022833"/>
    </source>
</evidence>
<keyword evidence="15" id="KW-1185">Reference proteome</keyword>
<keyword evidence="8 11" id="KW-0804">Transcription</keyword>
<evidence type="ECO:0000256" key="2">
    <source>
        <dbReference type="ARBA" id="ARBA00005993"/>
    </source>
</evidence>
<evidence type="ECO:0000256" key="4">
    <source>
        <dbReference type="ARBA" id="ARBA00022771"/>
    </source>
</evidence>
<dbReference type="GO" id="GO:0003700">
    <property type="term" value="F:DNA-binding transcription factor activity"/>
    <property type="evidence" value="ECO:0007669"/>
    <property type="project" value="InterPro"/>
</dbReference>